<protein>
    <submittedName>
        <fullName evidence="3">Tim44 domain-containing protein</fullName>
    </submittedName>
</protein>
<dbReference type="SMART" id="SM00978">
    <property type="entry name" value="Tim44"/>
    <property type="match status" value="1"/>
</dbReference>
<dbReference type="Pfam" id="PF04280">
    <property type="entry name" value="Tim44"/>
    <property type="match status" value="1"/>
</dbReference>
<dbReference type="SUPFAM" id="SSF54427">
    <property type="entry name" value="NTF2-like"/>
    <property type="match status" value="1"/>
</dbReference>
<dbReference type="InterPro" id="IPR032710">
    <property type="entry name" value="NTF2-like_dom_sf"/>
</dbReference>
<dbReference type="NCBIfam" id="NF033779">
    <property type="entry name" value="Tim44_TimA_adap"/>
    <property type="match status" value="1"/>
</dbReference>
<feature type="domain" description="Tim44-like" evidence="2">
    <location>
        <begin position="69"/>
        <end position="200"/>
    </location>
</feature>
<dbReference type="PANTHER" id="PTHR41542:SF1">
    <property type="entry name" value="BLL5807 PROTEIN"/>
    <property type="match status" value="1"/>
</dbReference>
<gene>
    <name evidence="3" type="ORF">HAD_04265</name>
</gene>
<dbReference type="OrthoDB" id="9798618at2"/>
<dbReference type="AlphaFoldDB" id="A0A069E8X0"/>
<dbReference type="PANTHER" id="PTHR41542">
    <property type="entry name" value="BLL5807 PROTEIN"/>
    <property type="match status" value="1"/>
</dbReference>
<evidence type="ECO:0000313" key="4">
    <source>
        <dbReference type="Proteomes" id="UP000027446"/>
    </source>
</evidence>
<feature type="region of interest" description="Disordered" evidence="1">
    <location>
        <begin position="31"/>
        <end position="55"/>
    </location>
</feature>
<dbReference type="Proteomes" id="UP000027446">
    <property type="component" value="Unassembled WGS sequence"/>
</dbReference>
<dbReference type="InterPro" id="IPR007379">
    <property type="entry name" value="Tim44-like_dom"/>
</dbReference>
<accession>A0A069E8X0</accession>
<dbReference type="Gene3D" id="3.10.450.240">
    <property type="match status" value="1"/>
</dbReference>
<organism evidence="3 4">
    <name type="scientific">Hyphomonas adhaerens MHS-3</name>
    <dbReference type="NCBI Taxonomy" id="1280949"/>
    <lineage>
        <taxon>Bacteria</taxon>
        <taxon>Pseudomonadati</taxon>
        <taxon>Pseudomonadota</taxon>
        <taxon>Alphaproteobacteria</taxon>
        <taxon>Hyphomonadales</taxon>
        <taxon>Hyphomonadaceae</taxon>
        <taxon>Hyphomonas</taxon>
    </lineage>
</organism>
<name>A0A069E8X0_9PROT</name>
<comment type="caution">
    <text evidence="3">The sequence shown here is derived from an EMBL/GenBank/DDBJ whole genome shotgun (WGS) entry which is preliminary data.</text>
</comment>
<evidence type="ECO:0000259" key="2">
    <source>
        <dbReference type="SMART" id="SM00978"/>
    </source>
</evidence>
<reference evidence="3 4" key="1">
    <citation type="journal article" date="2014" name="Antonie Van Leeuwenhoek">
        <title>Hyphomonas beringensis sp. nov. and Hyphomonas chukchiensis sp. nov., isolated from surface seawater of the Bering Sea and Chukchi Sea.</title>
        <authorList>
            <person name="Li C."/>
            <person name="Lai Q."/>
            <person name="Li G."/>
            <person name="Dong C."/>
            <person name="Wang J."/>
            <person name="Liao Y."/>
            <person name="Shao Z."/>
        </authorList>
    </citation>
    <scope>NUCLEOTIDE SEQUENCE [LARGE SCALE GENOMIC DNA]</scope>
    <source>
        <strain evidence="3 4">MHS-3</strain>
    </source>
</reference>
<dbReference type="eggNOG" id="COG4395">
    <property type="taxonomic scope" value="Bacteria"/>
</dbReference>
<dbReference type="EMBL" id="ARYH01000001">
    <property type="protein sequence ID" value="KCZ84866.1"/>
    <property type="molecule type" value="Genomic_DNA"/>
</dbReference>
<sequence length="202" mass="22175">MDPVMQVMILAAVALFVLSRLYFALGKGDNDNPVSRPSPATAGEDAPGQPKAKDEALAHADQPIFTGPAAGGLEEIYNADRSFSTPAFMRGARAAYEIIVSAFARGDRDKLRPMLDDDVYEAWDAAIAARQPDQPTFELLRIRKAEIESAELDGAIARVSVRYEAELGDGEMTRTAKEIWTFMRNVQENDPNWILDDVEVAS</sequence>
<dbReference type="STRING" id="1280949.HAD_04265"/>
<keyword evidence="4" id="KW-1185">Reference proteome</keyword>
<proteinExistence type="predicted"/>
<evidence type="ECO:0000256" key="1">
    <source>
        <dbReference type="SAM" id="MobiDB-lite"/>
    </source>
</evidence>
<dbReference type="PATRIC" id="fig|1280949.3.peg.872"/>
<evidence type="ECO:0000313" key="3">
    <source>
        <dbReference type="EMBL" id="KCZ84866.1"/>
    </source>
</evidence>